<evidence type="ECO:0008006" key="3">
    <source>
        <dbReference type="Google" id="ProtNLM"/>
    </source>
</evidence>
<dbReference type="STRING" id="157733.AB986_13375"/>
<gene>
    <name evidence="1" type="ORF">AB986_13375</name>
</gene>
<evidence type="ECO:0000313" key="1">
    <source>
        <dbReference type="EMBL" id="KMM36901.1"/>
    </source>
</evidence>
<name>A0A0J6CKY8_9BACL</name>
<evidence type="ECO:0000313" key="2">
    <source>
        <dbReference type="Proteomes" id="UP000035996"/>
    </source>
</evidence>
<comment type="caution">
    <text evidence="1">The sequence shown here is derived from an EMBL/GenBank/DDBJ whole genome shotgun (WGS) entry which is preliminary data.</text>
</comment>
<dbReference type="RefSeq" id="WP_048311617.1">
    <property type="nucleotide sequence ID" value="NZ_CP119526.1"/>
</dbReference>
<dbReference type="EMBL" id="LELK01000004">
    <property type="protein sequence ID" value="KMM36901.1"/>
    <property type="molecule type" value="Genomic_DNA"/>
</dbReference>
<dbReference type="Proteomes" id="UP000035996">
    <property type="component" value="Unassembled WGS sequence"/>
</dbReference>
<organism evidence="1 2">
    <name type="scientific">Guptibacillus hwajinpoensis</name>
    <dbReference type="NCBI Taxonomy" id="208199"/>
    <lineage>
        <taxon>Bacteria</taxon>
        <taxon>Bacillati</taxon>
        <taxon>Bacillota</taxon>
        <taxon>Bacilli</taxon>
        <taxon>Bacillales</taxon>
        <taxon>Guptibacillaceae</taxon>
        <taxon>Guptibacillus</taxon>
    </lineage>
</organism>
<reference evidence="1" key="1">
    <citation type="submission" date="2015-06" db="EMBL/GenBank/DDBJ databases">
        <authorList>
            <person name="Liu B."/>
            <person name="Wang J."/>
            <person name="Zhu Y."/>
            <person name="Liu G."/>
            <person name="Chen Q."/>
            <person name="Zheng C."/>
            <person name="Che J."/>
            <person name="Ge C."/>
            <person name="Shi H."/>
            <person name="Pan Z."/>
            <person name="Liu X."/>
        </authorList>
    </citation>
    <scope>NUCLEOTIDE SEQUENCE [LARGE SCALE GENOMIC DNA]</scope>
    <source>
        <strain evidence="1">DSM 16346</strain>
    </source>
</reference>
<dbReference type="SUPFAM" id="SSF53187">
    <property type="entry name" value="Zn-dependent exopeptidases"/>
    <property type="match status" value="1"/>
</dbReference>
<accession>A0A0J6CKY8</accession>
<protein>
    <recommendedName>
        <fullName evidence="3">N-formylglutamate amidohydrolase</fullName>
    </recommendedName>
</protein>
<proteinExistence type="predicted"/>
<sequence length="227" mass="25909">MAVKFIQKNYVKYNLGNGYMCCHVEALHATPPAADLYTDLLVRKLIQKTGSAGIISTVSRTVIDLNRPPTDDNQEALTEYRKCIEEILNQLGICEEGIDHITVPYLHLSFHGMKDTHFGPLAIEIGTSRGRSCSKEVKKWFEEKLTENLHTILPNATVIFDNKFAGNKAIHLHRVGDGEAYKGYKENFHSFQIELSRTIRKKHRTKMVQVFSNLIDEFQLKFVLDSK</sequence>
<dbReference type="AlphaFoldDB" id="A0A0J6CKY8"/>
<dbReference type="OrthoDB" id="1678514at2"/>
<dbReference type="Gene3D" id="3.40.630.40">
    <property type="entry name" value="Zn-dependent exopeptidases"/>
    <property type="match status" value="1"/>
</dbReference>
<keyword evidence="2" id="KW-1185">Reference proteome</keyword>